<gene>
    <name evidence="1" type="ORF">NQ314_018140</name>
</gene>
<evidence type="ECO:0000313" key="1">
    <source>
        <dbReference type="EMBL" id="KAJ8929191.1"/>
    </source>
</evidence>
<protein>
    <submittedName>
        <fullName evidence="1">Uncharacterized protein</fullName>
    </submittedName>
</protein>
<evidence type="ECO:0000313" key="2">
    <source>
        <dbReference type="Proteomes" id="UP001162156"/>
    </source>
</evidence>
<sequence length="109" mass="12344">MFSILGLQVANELNIIDTNEKLGVETISTNSSNFMTVQNILNKHKSIISGLGKVIDNTYKIILIENAVPRISTACDLIVYQIIKVGYKTFKIPVYTRVYPLKTNRYFKS</sequence>
<dbReference type="Proteomes" id="UP001162156">
    <property type="component" value="Unassembled WGS sequence"/>
</dbReference>
<reference evidence="1" key="1">
    <citation type="journal article" date="2023" name="Insect Mol. Biol.">
        <title>Genome sequencing provides insights into the evolution of gene families encoding plant cell wall-degrading enzymes in longhorned beetles.</title>
        <authorList>
            <person name="Shin N.R."/>
            <person name="Okamura Y."/>
            <person name="Kirsch R."/>
            <person name="Pauchet Y."/>
        </authorList>
    </citation>
    <scope>NUCLEOTIDE SEQUENCE</scope>
    <source>
        <strain evidence="1">RBIC_L_NR</strain>
    </source>
</reference>
<comment type="caution">
    <text evidence="1">The sequence shown here is derived from an EMBL/GenBank/DDBJ whole genome shotgun (WGS) entry which is preliminary data.</text>
</comment>
<accession>A0AAV8WRY5</accession>
<name>A0AAV8WRY5_9CUCU</name>
<dbReference type="EMBL" id="JANEYF010005094">
    <property type="protein sequence ID" value="KAJ8929191.1"/>
    <property type="molecule type" value="Genomic_DNA"/>
</dbReference>
<organism evidence="1 2">
    <name type="scientific">Rhamnusium bicolor</name>
    <dbReference type="NCBI Taxonomy" id="1586634"/>
    <lineage>
        <taxon>Eukaryota</taxon>
        <taxon>Metazoa</taxon>
        <taxon>Ecdysozoa</taxon>
        <taxon>Arthropoda</taxon>
        <taxon>Hexapoda</taxon>
        <taxon>Insecta</taxon>
        <taxon>Pterygota</taxon>
        <taxon>Neoptera</taxon>
        <taxon>Endopterygota</taxon>
        <taxon>Coleoptera</taxon>
        <taxon>Polyphaga</taxon>
        <taxon>Cucujiformia</taxon>
        <taxon>Chrysomeloidea</taxon>
        <taxon>Cerambycidae</taxon>
        <taxon>Lepturinae</taxon>
        <taxon>Rhagiini</taxon>
        <taxon>Rhamnusium</taxon>
    </lineage>
</organism>
<keyword evidence="2" id="KW-1185">Reference proteome</keyword>
<dbReference type="AlphaFoldDB" id="A0AAV8WRY5"/>
<proteinExistence type="predicted"/>